<evidence type="ECO:0000313" key="2">
    <source>
        <dbReference type="EMBL" id="CAL8104145.1"/>
    </source>
</evidence>
<dbReference type="Proteomes" id="UP001642540">
    <property type="component" value="Unassembled WGS sequence"/>
</dbReference>
<feature type="compositionally biased region" description="Basic and acidic residues" evidence="1">
    <location>
        <begin position="36"/>
        <end position="47"/>
    </location>
</feature>
<name>A0ABP1QKE6_9HEXA</name>
<evidence type="ECO:0000313" key="3">
    <source>
        <dbReference type="Proteomes" id="UP001642540"/>
    </source>
</evidence>
<feature type="compositionally biased region" description="Basic and acidic residues" evidence="1">
    <location>
        <begin position="57"/>
        <end position="72"/>
    </location>
</feature>
<comment type="caution">
    <text evidence="2">The sequence shown here is derived from an EMBL/GenBank/DDBJ whole genome shotgun (WGS) entry which is preliminary data.</text>
</comment>
<keyword evidence="3" id="KW-1185">Reference proteome</keyword>
<feature type="compositionally biased region" description="Basic and acidic residues" evidence="1">
    <location>
        <begin position="92"/>
        <end position="101"/>
    </location>
</feature>
<feature type="compositionally biased region" description="Acidic residues" evidence="1">
    <location>
        <begin position="102"/>
        <end position="121"/>
    </location>
</feature>
<evidence type="ECO:0000256" key="1">
    <source>
        <dbReference type="SAM" id="MobiDB-lite"/>
    </source>
</evidence>
<gene>
    <name evidence="2" type="ORF">ODALV1_LOCUS11666</name>
</gene>
<feature type="compositionally biased region" description="Polar residues" evidence="1">
    <location>
        <begin position="73"/>
        <end position="90"/>
    </location>
</feature>
<sequence length="162" mass="17044">MTDAQTKMETIVAETSPGKRKLEEPASASPTKKLLKSIEKEETEQVPKEVVANGVEDEVKAKDVEKNDDGKAETNTNGGDDNTKLEATSTDEPAKAEAEVEKAEDDADGESVAVEEEEDVADGVSAAEKKEEEGSSAKPVATNEVKGDAIVSAAEPEPEVTA</sequence>
<proteinExistence type="predicted"/>
<accession>A0ABP1QKE6</accession>
<dbReference type="EMBL" id="CAXLJM020000035">
    <property type="protein sequence ID" value="CAL8104145.1"/>
    <property type="molecule type" value="Genomic_DNA"/>
</dbReference>
<organism evidence="2 3">
    <name type="scientific">Orchesella dallaii</name>
    <dbReference type="NCBI Taxonomy" id="48710"/>
    <lineage>
        <taxon>Eukaryota</taxon>
        <taxon>Metazoa</taxon>
        <taxon>Ecdysozoa</taxon>
        <taxon>Arthropoda</taxon>
        <taxon>Hexapoda</taxon>
        <taxon>Collembola</taxon>
        <taxon>Entomobryomorpha</taxon>
        <taxon>Entomobryoidea</taxon>
        <taxon>Orchesellidae</taxon>
        <taxon>Orchesellinae</taxon>
        <taxon>Orchesella</taxon>
    </lineage>
</organism>
<protein>
    <submittedName>
        <fullName evidence="2">Uncharacterized protein</fullName>
    </submittedName>
</protein>
<reference evidence="2 3" key="1">
    <citation type="submission" date="2024-08" db="EMBL/GenBank/DDBJ databases">
        <authorList>
            <person name="Cucini C."/>
            <person name="Frati F."/>
        </authorList>
    </citation>
    <scope>NUCLEOTIDE SEQUENCE [LARGE SCALE GENOMIC DNA]</scope>
</reference>
<feature type="region of interest" description="Disordered" evidence="1">
    <location>
        <begin position="1"/>
        <end position="162"/>
    </location>
</feature>